<feature type="compositionally biased region" description="Gly residues" evidence="1">
    <location>
        <begin position="97"/>
        <end position="137"/>
    </location>
</feature>
<dbReference type="AlphaFoldDB" id="A0A7N0T0P6"/>
<name>A0A7N0T0P6_KALFE</name>
<dbReference type="EnsemblPlants" id="Kaladp0016s0275.1.v1.1">
    <property type="protein sequence ID" value="Kaladp0016s0275.1.v1.1"/>
    <property type="gene ID" value="Kaladp0016s0275.v1.1"/>
</dbReference>
<evidence type="ECO:0000256" key="1">
    <source>
        <dbReference type="SAM" id="MobiDB-lite"/>
    </source>
</evidence>
<protein>
    <submittedName>
        <fullName evidence="2">Uncharacterized protein</fullName>
    </submittedName>
</protein>
<reference evidence="2" key="1">
    <citation type="submission" date="2021-01" db="UniProtKB">
        <authorList>
            <consortium name="EnsemblPlants"/>
        </authorList>
    </citation>
    <scope>IDENTIFICATION</scope>
</reference>
<sequence length="137" mass="14103">MGLVLEEIEDGKDSITAIKRHPDLTTKSSINNRFNQLWRQLRLSTDAFVGGIAWATGNMALERASQFGEVLELKPSHVVVVVEKEGTAAVTLVENMEGGGGGGYGRGGGGGGGYGEDGSRYSGGCGGGGSEGTGARR</sequence>
<organism evidence="2 3">
    <name type="scientific">Kalanchoe fedtschenkoi</name>
    <name type="common">Lavender scallops</name>
    <name type="synonym">South American air plant</name>
    <dbReference type="NCBI Taxonomy" id="63787"/>
    <lineage>
        <taxon>Eukaryota</taxon>
        <taxon>Viridiplantae</taxon>
        <taxon>Streptophyta</taxon>
        <taxon>Embryophyta</taxon>
        <taxon>Tracheophyta</taxon>
        <taxon>Spermatophyta</taxon>
        <taxon>Magnoliopsida</taxon>
        <taxon>eudicotyledons</taxon>
        <taxon>Gunneridae</taxon>
        <taxon>Pentapetalae</taxon>
        <taxon>Saxifragales</taxon>
        <taxon>Crassulaceae</taxon>
        <taxon>Kalanchoe</taxon>
    </lineage>
</organism>
<accession>A0A7N0T0P6</accession>
<proteinExistence type="predicted"/>
<feature type="region of interest" description="Disordered" evidence="1">
    <location>
        <begin position="95"/>
        <end position="137"/>
    </location>
</feature>
<evidence type="ECO:0000313" key="2">
    <source>
        <dbReference type="EnsemblPlants" id="Kaladp0016s0275.1.v1.1"/>
    </source>
</evidence>
<dbReference type="Proteomes" id="UP000594263">
    <property type="component" value="Unplaced"/>
</dbReference>
<evidence type="ECO:0000313" key="3">
    <source>
        <dbReference type="Proteomes" id="UP000594263"/>
    </source>
</evidence>
<dbReference type="Gramene" id="Kaladp0016s0275.1.v1.1">
    <property type="protein sequence ID" value="Kaladp0016s0275.1.v1.1"/>
    <property type="gene ID" value="Kaladp0016s0275.v1.1"/>
</dbReference>
<keyword evidence="3" id="KW-1185">Reference proteome</keyword>